<dbReference type="RefSeq" id="WP_377833978.1">
    <property type="nucleotide sequence ID" value="NZ_JBHRSK010000011.1"/>
</dbReference>
<sequence>MTVSSSVAEATGFAIAEIRRILEPRGVVDGPFHAFKAGHMPDKGPAWYSANVFNGLDDAEIDELEAELDFPIPEQTEAHIPAPLRAFLRVTNGLECHALSIYGDAAKIEHAVAAPISLRYGQYPTERAPDIPRTWFGFGAINGPWASQGLLYLTEAEEVVLAHRDTGQVGARWHDLSDFLVSEIPRQLAVHDPDGDLRAGCAVLPGETSDWEEIARRADADRSAETTVTTRMKRWWKKMLSGDTPPRG</sequence>
<dbReference type="InterPro" id="IPR037883">
    <property type="entry name" value="Knr4/Smi1-like_sf"/>
</dbReference>
<evidence type="ECO:0000313" key="1">
    <source>
        <dbReference type="EMBL" id="MFC2969268.1"/>
    </source>
</evidence>
<accession>A0ABV7AJI7</accession>
<reference evidence="2" key="1">
    <citation type="journal article" date="2019" name="Int. J. Syst. Evol. Microbiol.">
        <title>The Global Catalogue of Microorganisms (GCM) 10K type strain sequencing project: providing services to taxonomists for standard genome sequencing and annotation.</title>
        <authorList>
            <consortium name="The Broad Institute Genomics Platform"/>
            <consortium name="The Broad Institute Genome Sequencing Center for Infectious Disease"/>
            <person name="Wu L."/>
            <person name="Ma J."/>
        </authorList>
    </citation>
    <scope>NUCLEOTIDE SEQUENCE [LARGE SCALE GENOMIC DNA]</scope>
    <source>
        <strain evidence="2">KCTC 62192</strain>
    </source>
</reference>
<dbReference type="SUPFAM" id="SSF160631">
    <property type="entry name" value="SMI1/KNR4-like"/>
    <property type="match status" value="1"/>
</dbReference>
<organism evidence="1 2">
    <name type="scientific">Acidimangrovimonas pyrenivorans</name>
    <dbReference type="NCBI Taxonomy" id="2030798"/>
    <lineage>
        <taxon>Bacteria</taxon>
        <taxon>Pseudomonadati</taxon>
        <taxon>Pseudomonadota</taxon>
        <taxon>Alphaproteobacteria</taxon>
        <taxon>Rhodobacterales</taxon>
        <taxon>Paracoccaceae</taxon>
        <taxon>Acidimangrovimonas</taxon>
    </lineage>
</organism>
<evidence type="ECO:0000313" key="2">
    <source>
        <dbReference type="Proteomes" id="UP001595443"/>
    </source>
</evidence>
<dbReference type="Proteomes" id="UP001595443">
    <property type="component" value="Unassembled WGS sequence"/>
</dbReference>
<proteinExistence type="predicted"/>
<protein>
    <submittedName>
        <fullName evidence="1">SMI1/KNR4 family protein</fullName>
    </submittedName>
</protein>
<keyword evidence="2" id="KW-1185">Reference proteome</keyword>
<name>A0ABV7AJI7_9RHOB</name>
<dbReference type="EMBL" id="JBHRSK010000011">
    <property type="protein sequence ID" value="MFC2969268.1"/>
    <property type="molecule type" value="Genomic_DNA"/>
</dbReference>
<gene>
    <name evidence="1" type="ORF">ACFOES_14275</name>
</gene>
<comment type="caution">
    <text evidence="1">The sequence shown here is derived from an EMBL/GenBank/DDBJ whole genome shotgun (WGS) entry which is preliminary data.</text>
</comment>